<reference evidence="1" key="1">
    <citation type="submission" date="2022-10" db="EMBL/GenBank/DDBJ databases">
        <title>Whole-Genome Sequencing of Brachybacterium huguangmaarense BRM-3, Isolated from Betula schmidtii.</title>
        <authorList>
            <person name="Haam D."/>
        </authorList>
    </citation>
    <scope>NUCLEOTIDE SEQUENCE</scope>
    <source>
        <strain evidence="1">BRM-3</strain>
    </source>
</reference>
<accession>A0ABY6FY46</accession>
<proteinExistence type="predicted"/>
<gene>
    <name evidence="1" type="ORF">BRM3_09000</name>
</gene>
<protein>
    <submittedName>
        <fullName evidence="1">Uncharacterized protein</fullName>
    </submittedName>
</protein>
<sequence length="102" mass="10725">MTTMYIPTLIESAAQAEALPVGTIALDGPDEPEAFENGAAVKVAPDVADGIPWLINAMSTGSNADMIGWTALVPIETDEEHGRHAEGLGGMRRLVTPWEPVA</sequence>
<organism evidence="1 2">
    <name type="scientific">Brachybacterium huguangmaarense</name>
    <dbReference type="NCBI Taxonomy" id="1652028"/>
    <lineage>
        <taxon>Bacteria</taxon>
        <taxon>Bacillati</taxon>
        <taxon>Actinomycetota</taxon>
        <taxon>Actinomycetes</taxon>
        <taxon>Micrococcales</taxon>
        <taxon>Dermabacteraceae</taxon>
        <taxon>Brachybacterium</taxon>
    </lineage>
</organism>
<dbReference type="RefSeq" id="WP_263592996.1">
    <property type="nucleotide sequence ID" value="NZ_CP107020.1"/>
</dbReference>
<evidence type="ECO:0000313" key="2">
    <source>
        <dbReference type="Proteomes" id="UP001164305"/>
    </source>
</evidence>
<dbReference type="EMBL" id="CP107020">
    <property type="protein sequence ID" value="UYG15782.1"/>
    <property type="molecule type" value="Genomic_DNA"/>
</dbReference>
<evidence type="ECO:0000313" key="1">
    <source>
        <dbReference type="EMBL" id="UYG15782.1"/>
    </source>
</evidence>
<dbReference type="Proteomes" id="UP001164305">
    <property type="component" value="Chromosome"/>
</dbReference>
<keyword evidence="2" id="KW-1185">Reference proteome</keyword>
<name>A0ABY6FY46_9MICO</name>